<comment type="similarity">
    <text evidence="2">Belongs to the type IB topoisomerase family.</text>
</comment>
<name>A0A6C0KC22_9ZZZZ</name>
<accession>A0A6C0KC22</accession>
<dbReference type="SUPFAM" id="SSF56349">
    <property type="entry name" value="DNA breaking-rejoining enzymes"/>
    <property type="match status" value="1"/>
</dbReference>
<reference evidence="8" key="1">
    <citation type="journal article" date="2020" name="Nature">
        <title>Giant virus diversity and host interactions through global metagenomics.</title>
        <authorList>
            <person name="Schulz F."/>
            <person name="Roux S."/>
            <person name="Paez-Espino D."/>
            <person name="Jungbluth S."/>
            <person name="Walsh D.A."/>
            <person name="Denef V.J."/>
            <person name="McMahon K.D."/>
            <person name="Konstantinidis K.T."/>
            <person name="Eloe-Fadrosh E.A."/>
            <person name="Kyrpides N.C."/>
            <person name="Woyke T."/>
        </authorList>
    </citation>
    <scope>NUCLEOTIDE SEQUENCE</scope>
    <source>
        <strain evidence="8">GVMAG-S-1102113-118</strain>
    </source>
</reference>
<evidence type="ECO:0000256" key="1">
    <source>
        <dbReference type="ARBA" id="ARBA00000213"/>
    </source>
</evidence>
<protein>
    <recommendedName>
        <fullName evidence="3">DNA topoisomerase</fullName>
        <ecNumber evidence="3">5.6.2.1</ecNumber>
    </recommendedName>
</protein>
<evidence type="ECO:0000256" key="4">
    <source>
        <dbReference type="ARBA" id="ARBA00023029"/>
    </source>
</evidence>
<dbReference type="GO" id="GO:0006265">
    <property type="term" value="P:DNA topological change"/>
    <property type="evidence" value="ECO:0007669"/>
    <property type="project" value="InterPro"/>
</dbReference>
<keyword evidence="6" id="KW-0413">Isomerase</keyword>
<dbReference type="GO" id="GO:0003917">
    <property type="term" value="F:DNA topoisomerase type I (single strand cut, ATP-independent) activity"/>
    <property type="evidence" value="ECO:0007669"/>
    <property type="project" value="UniProtKB-EC"/>
</dbReference>
<dbReference type="InterPro" id="IPR014711">
    <property type="entry name" value="TopoI_cat_a-hlx-sub_euk"/>
</dbReference>
<evidence type="ECO:0000313" key="8">
    <source>
        <dbReference type="EMBL" id="QHU14340.1"/>
    </source>
</evidence>
<organism evidence="8">
    <name type="scientific">viral metagenome</name>
    <dbReference type="NCBI Taxonomy" id="1070528"/>
    <lineage>
        <taxon>unclassified sequences</taxon>
        <taxon>metagenomes</taxon>
        <taxon>organismal metagenomes</taxon>
    </lineage>
</organism>
<dbReference type="Pfam" id="PF01028">
    <property type="entry name" value="Topoisom_I"/>
    <property type="match status" value="1"/>
</dbReference>
<dbReference type="InterPro" id="IPR001631">
    <property type="entry name" value="TopoI"/>
</dbReference>
<dbReference type="GO" id="GO:0003677">
    <property type="term" value="F:DNA binding"/>
    <property type="evidence" value="ECO:0007669"/>
    <property type="project" value="UniProtKB-KW"/>
</dbReference>
<dbReference type="EMBL" id="MN740839">
    <property type="protein sequence ID" value="QHU14340.1"/>
    <property type="molecule type" value="Genomic_DNA"/>
</dbReference>
<evidence type="ECO:0000256" key="5">
    <source>
        <dbReference type="ARBA" id="ARBA00023125"/>
    </source>
</evidence>
<dbReference type="InterPro" id="IPR013500">
    <property type="entry name" value="TopoI_cat_euk"/>
</dbReference>
<dbReference type="AlphaFoldDB" id="A0A6C0KC22"/>
<comment type="catalytic activity">
    <reaction evidence="1">
        <text>ATP-independent breakage of single-stranded DNA, followed by passage and rejoining.</text>
        <dbReference type="EC" id="5.6.2.1"/>
    </reaction>
</comment>
<proteinExistence type="inferred from homology"/>
<sequence>MNVPPNWKIKEKSQSPYDAVQCTCVAPSGKIQYMYHPLWVLLRDLVKFKRILRFCVKLKAFKPNKTQLSGIIYLMINTCIRTGGGSGDDDHRGMMSLLRGNAVRKGSGVHLKFVGKSGIRHCIHVKDRRSREFLKSLLSKPGKNTDKLFTESASTLNAYVKKTFGNDFTCKDIRTCQANIRMVEMLRKSSGLEPKEAITQAREASAKLLGHSVAISKKNYVCEGIITAYTNNPKKFHSSRDTNAVLKHCLKEYLEPI</sequence>
<dbReference type="PRINTS" id="PR00416">
    <property type="entry name" value="EUTPISMRASEI"/>
</dbReference>
<evidence type="ECO:0000256" key="2">
    <source>
        <dbReference type="ARBA" id="ARBA00006645"/>
    </source>
</evidence>
<evidence type="ECO:0000256" key="6">
    <source>
        <dbReference type="ARBA" id="ARBA00023235"/>
    </source>
</evidence>
<evidence type="ECO:0000256" key="3">
    <source>
        <dbReference type="ARBA" id="ARBA00012891"/>
    </source>
</evidence>
<keyword evidence="4" id="KW-0799">Topoisomerase</keyword>
<keyword evidence="5" id="KW-0238">DNA-binding</keyword>
<dbReference type="EC" id="5.6.2.1" evidence="3"/>
<feature type="domain" description="DNA topoisomerase I catalytic core eukaryotic-type" evidence="7">
    <location>
        <begin position="57"/>
        <end position="218"/>
    </location>
</feature>
<evidence type="ECO:0000259" key="7">
    <source>
        <dbReference type="Pfam" id="PF01028"/>
    </source>
</evidence>
<dbReference type="Gene3D" id="3.90.15.10">
    <property type="entry name" value="Topoisomerase I, Chain A, domain 3"/>
    <property type="match status" value="1"/>
</dbReference>
<dbReference type="InterPro" id="IPR011010">
    <property type="entry name" value="DNA_brk_join_enz"/>
</dbReference>